<dbReference type="SUPFAM" id="SSF100950">
    <property type="entry name" value="NagB/RpiA/CoA transferase-like"/>
    <property type="match status" value="1"/>
</dbReference>
<proteinExistence type="inferred from homology"/>
<keyword evidence="1 3" id="KW-0413">Isomerase</keyword>
<gene>
    <name evidence="3" type="primary">mtnA</name>
    <name evidence="4" type="ORF">SAMN04488528_102828</name>
</gene>
<dbReference type="NCBIfam" id="TIGR00524">
    <property type="entry name" value="eIF-2B_rel"/>
    <property type="match status" value="1"/>
</dbReference>
<evidence type="ECO:0000313" key="5">
    <source>
        <dbReference type="Proteomes" id="UP000198619"/>
    </source>
</evidence>
<dbReference type="InterPro" id="IPR000649">
    <property type="entry name" value="IF-2B-related"/>
</dbReference>
<dbReference type="HAMAP" id="MF_01678">
    <property type="entry name" value="Salvage_MtnA"/>
    <property type="match status" value="1"/>
</dbReference>
<dbReference type="AlphaFoldDB" id="A0A1I1A4V0"/>
<dbReference type="InterPro" id="IPR037171">
    <property type="entry name" value="NagB/RpiA_transferase-like"/>
</dbReference>
<dbReference type="InterPro" id="IPR027363">
    <property type="entry name" value="M1Pi_N"/>
</dbReference>
<feature type="binding site" evidence="3">
    <location>
        <begin position="248"/>
        <end position="249"/>
    </location>
    <ligand>
        <name>substrate</name>
    </ligand>
</feature>
<dbReference type="NCBIfam" id="NF004326">
    <property type="entry name" value="PRK05720.1"/>
    <property type="match status" value="1"/>
</dbReference>
<dbReference type="EC" id="5.3.1.23" evidence="3"/>
<feature type="binding site" evidence="3">
    <location>
        <position position="197"/>
    </location>
    <ligand>
        <name>substrate</name>
    </ligand>
</feature>
<dbReference type="PANTHER" id="PTHR43475:SF1">
    <property type="entry name" value="METHYLTHIORIBOSE-1-PHOSPHATE ISOMERASE"/>
    <property type="match status" value="1"/>
</dbReference>
<dbReference type="Pfam" id="PF01008">
    <property type="entry name" value="IF-2B"/>
    <property type="match status" value="1"/>
</dbReference>
<comment type="catalytic activity">
    <reaction evidence="2 3">
        <text>5-(methylsulfanyl)-alpha-D-ribose 1-phosphate = 5-(methylsulfanyl)-D-ribulose 1-phosphate</text>
        <dbReference type="Rhea" id="RHEA:19989"/>
        <dbReference type="ChEBI" id="CHEBI:58533"/>
        <dbReference type="ChEBI" id="CHEBI:58548"/>
        <dbReference type="EC" id="5.3.1.23"/>
    </reaction>
</comment>
<dbReference type="STRING" id="84698.SAMN04488528_102828"/>
<dbReference type="GO" id="GO:0019509">
    <property type="term" value="P:L-methionine salvage from methylthioadenosine"/>
    <property type="evidence" value="ECO:0007669"/>
    <property type="project" value="UniProtKB-UniRule"/>
</dbReference>
<feature type="binding site" evidence="3">
    <location>
        <position position="92"/>
    </location>
    <ligand>
        <name>substrate</name>
    </ligand>
</feature>
<keyword evidence="5" id="KW-1185">Reference proteome</keyword>
<comment type="function">
    <text evidence="3">Catalyzes the interconversion of methylthioribose-1-phosphate (MTR-1-P) into methylthioribulose-1-phosphate (MTRu-1-P).</text>
</comment>
<dbReference type="RefSeq" id="WP_090042416.1">
    <property type="nucleotide sequence ID" value="NZ_FOKI01000028.1"/>
</dbReference>
<organism evidence="4 5">
    <name type="scientific">Clostridium frigidicarnis</name>
    <dbReference type="NCBI Taxonomy" id="84698"/>
    <lineage>
        <taxon>Bacteria</taxon>
        <taxon>Bacillati</taxon>
        <taxon>Bacillota</taxon>
        <taxon>Clostridia</taxon>
        <taxon>Eubacteriales</taxon>
        <taxon>Clostridiaceae</taxon>
        <taxon>Clostridium</taxon>
    </lineage>
</organism>
<dbReference type="Gene3D" id="3.40.50.10470">
    <property type="entry name" value="Translation initiation factor eif-2b, domain 2"/>
    <property type="match status" value="1"/>
</dbReference>
<reference evidence="4 5" key="1">
    <citation type="submission" date="2016-10" db="EMBL/GenBank/DDBJ databases">
        <authorList>
            <person name="de Groot N.N."/>
        </authorList>
    </citation>
    <scope>NUCLEOTIDE SEQUENCE [LARGE SCALE GENOMIC DNA]</scope>
    <source>
        <strain evidence="4 5">DSM 12271</strain>
    </source>
</reference>
<dbReference type="NCBIfam" id="TIGR00512">
    <property type="entry name" value="salvage_mtnA"/>
    <property type="match status" value="1"/>
</dbReference>
<keyword evidence="3" id="KW-0028">Amino-acid biosynthesis</keyword>
<dbReference type="FunFam" id="3.40.50.10470:FF:000006">
    <property type="entry name" value="Methylthioribose-1-phosphate isomerase"/>
    <property type="match status" value="1"/>
</dbReference>
<evidence type="ECO:0000256" key="3">
    <source>
        <dbReference type="HAMAP-Rule" id="MF_01678"/>
    </source>
</evidence>
<dbReference type="Proteomes" id="UP000198619">
    <property type="component" value="Unassembled WGS sequence"/>
</dbReference>
<keyword evidence="3" id="KW-0486">Methionine biosynthesis</keyword>
<evidence type="ECO:0000256" key="2">
    <source>
        <dbReference type="ARBA" id="ARBA00052401"/>
    </source>
</evidence>
<accession>A0A1I1A4V0</accession>
<name>A0A1I1A4V0_9CLOT</name>
<evidence type="ECO:0000313" key="4">
    <source>
        <dbReference type="EMBL" id="SFB31443.1"/>
    </source>
</evidence>
<feature type="site" description="Transition state stabilizer" evidence="3">
    <location>
        <position position="158"/>
    </location>
</feature>
<dbReference type="Gene3D" id="1.20.120.420">
    <property type="entry name" value="translation initiation factor eif-2b, domain 1"/>
    <property type="match status" value="1"/>
</dbReference>
<feature type="active site" description="Proton donor" evidence="3">
    <location>
        <position position="238"/>
    </location>
</feature>
<dbReference type="PANTHER" id="PTHR43475">
    <property type="entry name" value="METHYLTHIORIBOSE-1-PHOSPHATE ISOMERASE"/>
    <property type="match status" value="1"/>
</dbReference>
<sequence length="351" mass="39234">MAELLAINWEDKREKLILLDQRKLPNEIEYIEYDTVEGVFQSIKDMVVRGAPAIGVVAAYGMYFGAKNTNLESYNDFIEKMNQYKNYLNSSRPTAVNLSWSTKRILDKTNICKDMKKIKKDIKKEARLIHEEDIEICRKIGENLLSLLHDDMGILTHCNAGQLATSKYGTATSPMYLAKEKGWNLKIYSDETRPRLQGSTLTALELSIADIDVTTITDNMAAMVMSQNKVQAVIVGCDRIAANGDTANKIGTLGVSILAKYFKIPMYIAAPTPSIDLNTLDGASIPIEERDIKEVTCRFGICTVPKNVKVYNPAFDVTPYENITAIVTEKGIVYPPYDKNLKQILNKGGDI</sequence>
<comment type="similarity">
    <text evidence="3">Belongs to the EIF-2B alpha/beta/delta subunits family. MtnA subfamily.</text>
</comment>
<dbReference type="InterPro" id="IPR011559">
    <property type="entry name" value="Initiation_fac_2B_a/b/d"/>
</dbReference>
<comment type="pathway">
    <text evidence="3">Amino-acid biosynthesis; L-methionine biosynthesis via salvage pathway; L-methionine from S-methyl-5-thio-alpha-D-ribose 1-phosphate: step 1/6.</text>
</comment>
<protein>
    <recommendedName>
        <fullName evidence="3">Methylthioribose-1-phosphate isomerase</fullName>
        <shortName evidence="3">M1Pi</shortName>
        <shortName evidence="3">MTR-1-P isomerase</shortName>
        <ecNumber evidence="3">5.3.1.23</ecNumber>
    </recommendedName>
    <alternativeName>
        <fullName evidence="3">S-methyl-5-thioribose-1-phosphate isomerase</fullName>
    </alternativeName>
</protein>
<dbReference type="InterPro" id="IPR005251">
    <property type="entry name" value="IF-M1Pi"/>
</dbReference>
<dbReference type="GO" id="GO:0046523">
    <property type="term" value="F:S-methyl-5-thioribose-1-phosphate isomerase activity"/>
    <property type="evidence" value="ECO:0007669"/>
    <property type="project" value="UniProtKB-UniRule"/>
</dbReference>
<dbReference type="FunFam" id="1.20.120.420:FF:000003">
    <property type="entry name" value="Methylthioribose-1-phosphate isomerase"/>
    <property type="match status" value="1"/>
</dbReference>
<evidence type="ECO:0000256" key="1">
    <source>
        <dbReference type="ARBA" id="ARBA00023235"/>
    </source>
</evidence>
<dbReference type="OrthoDB" id="9803436at2"/>
<dbReference type="UniPathway" id="UPA00904">
    <property type="reaction ID" value="UER00874"/>
</dbReference>
<dbReference type="EMBL" id="FOKI01000028">
    <property type="protein sequence ID" value="SFB31443.1"/>
    <property type="molecule type" value="Genomic_DNA"/>
</dbReference>
<feature type="binding site" evidence="3">
    <location>
        <begin position="49"/>
        <end position="51"/>
    </location>
    <ligand>
        <name>substrate</name>
    </ligand>
</feature>
<dbReference type="InterPro" id="IPR042529">
    <property type="entry name" value="IF_2B-like_C"/>
</dbReference>